<proteinExistence type="predicted"/>
<keyword evidence="1" id="KW-0472">Membrane</keyword>
<evidence type="ECO:0000313" key="4">
    <source>
        <dbReference type="Proteomes" id="UP000319557"/>
    </source>
</evidence>
<accession>A0A517LXK6</accession>
<reference evidence="3 4" key="1">
    <citation type="submission" date="2019-02" db="EMBL/GenBank/DDBJ databases">
        <title>Deep-cultivation of Planctomycetes and their phenomic and genomic characterization uncovers novel biology.</title>
        <authorList>
            <person name="Wiegand S."/>
            <person name="Jogler M."/>
            <person name="Boedeker C."/>
            <person name="Pinto D."/>
            <person name="Vollmers J."/>
            <person name="Rivas-Marin E."/>
            <person name="Kohn T."/>
            <person name="Peeters S.H."/>
            <person name="Heuer A."/>
            <person name="Rast P."/>
            <person name="Oberbeckmann S."/>
            <person name="Bunk B."/>
            <person name="Jeske O."/>
            <person name="Meyerdierks A."/>
            <person name="Storesund J.E."/>
            <person name="Kallscheuer N."/>
            <person name="Luecker S."/>
            <person name="Lage O.M."/>
            <person name="Pohl T."/>
            <person name="Merkel B.J."/>
            <person name="Hornburger P."/>
            <person name="Mueller R.-W."/>
            <person name="Bruemmer F."/>
            <person name="Labrenz M."/>
            <person name="Spormann A.M."/>
            <person name="Op den Camp H."/>
            <person name="Overmann J."/>
            <person name="Amann R."/>
            <person name="Jetten M.S.M."/>
            <person name="Mascher T."/>
            <person name="Medema M.H."/>
            <person name="Devos D.P."/>
            <person name="Kaster A.-K."/>
            <person name="Ovreas L."/>
            <person name="Rohde M."/>
            <person name="Galperin M.Y."/>
            <person name="Jogler C."/>
        </authorList>
    </citation>
    <scope>NUCLEOTIDE SEQUENCE [LARGE SCALE GENOMIC DNA]</scope>
    <source>
        <strain evidence="3 4">EC9</strain>
    </source>
</reference>
<protein>
    <recommendedName>
        <fullName evidence="2">DUF58 domain-containing protein</fullName>
    </recommendedName>
</protein>
<sequence>MGERLRRLEGLAAKVLGLSARSVERLHRVKVRLTRSGYHFGFVALFTIVGAVVRDLNLLAILAGLLIGTLIIQWRFARGTLLGLTVARQLPTEVFAGDLFTLRYRIRNARQLLPGWFIQVDDRILCETHRREAANGHAAVAYIGCRNEQLAMFNCRVAQRGRYLLGPLKLATEFPFGLMRAVRWIDRREEFIVYPRLGQLRQGWRGWMLSEQPGLVASRRRAGVNEGDFYGLRGWQNGDSRRWIHWRTTARIGELAVRQFEQQQRQQIGILVDLHQDVPSGESLERLIAFAATLVNEVLRNPETQVGFAITDGMAISNRNCRGGEFRRRVLSSLALATRQPGAPLHDKLRELVSVSDANWPIVIASTRPMDLQALEGNRADESVAGRLDLRWLNLADSSSEQIFMETPRDD</sequence>
<keyword evidence="4" id="KW-1185">Reference proteome</keyword>
<dbReference type="InterPro" id="IPR002881">
    <property type="entry name" value="DUF58"/>
</dbReference>
<organism evidence="3 4">
    <name type="scientific">Rosistilla ulvae</name>
    <dbReference type="NCBI Taxonomy" id="1930277"/>
    <lineage>
        <taxon>Bacteria</taxon>
        <taxon>Pseudomonadati</taxon>
        <taxon>Planctomycetota</taxon>
        <taxon>Planctomycetia</taxon>
        <taxon>Pirellulales</taxon>
        <taxon>Pirellulaceae</taxon>
        <taxon>Rosistilla</taxon>
    </lineage>
</organism>
<keyword evidence="1" id="KW-1133">Transmembrane helix</keyword>
<dbReference type="EMBL" id="CP036261">
    <property type="protein sequence ID" value="QDS87356.1"/>
    <property type="molecule type" value="Genomic_DNA"/>
</dbReference>
<feature type="transmembrane region" description="Helical" evidence="1">
    <location>
        <begin position="59"/>
        <end position="77"/>
    </location>
</feature>
<keyword evidence="1" id="KW-0812">Transmembrane</keyword>
<feature type="transmembrane region" description="Helical" evidence="1">
    <location>
        <begin position="36"/>
        <end position="53"/>
    </location>
</feature>
<evidence type="ECO:0000259" key="2">
    <source>
        <dbReference type="Pfam" id="PF01882"/>
    </source>
</evidence>
<dbReference type="KEGG" id="ruv:EC9_15340"/>
<evidence type="ECO:0000313" key="3">
    <source>
        <dbReference type="EMBL" id="QDS87356.1"/>
    </source>
</evidence>
<dbReference type="Proteomes" id="UP000319557">
    <property type="component" value="Chromosome"/>
</dbReference>
<dbReference type="AlphaFoldDB" id="A0A517LXK6"/>
<evidence type="ECO:0000256" key="1">
    <source>
        <dbReference type="SAM" id="Phobius"/>
    </source>
</evidence>
<dbReference type="PANTHER" id="PTHR34351:SF1">
    <property type="entry name" value="SLR1927 PROTEIN"/>
    <property type="match status" value="1"/>
</dbReference>
<dbReference type="PANTHER" id="PTHR34351">
    <property type="entry name" value="SLR1927 PROTEIN-RELATED"/>
    <property type="match status" value="1"/>
</dbReference>
<gene>
    <name evidence="3" type="ORF">EC9_15340</name>
</gene>
<feature type="domain" description="DUF58" evidence="2">
    <location>
        <begin position="233"/>
        <end position="313"/>
    </location>
</feature>
<dbReference type="Pfam" id="PF01882">
    <property type="entry name" value="DUF58"/>
    <property type="match status" value="1"/>
</dbReference>
<name>A0A517LXK6_9BACT</name>